<evidence type="ECO:0000313" key="3">
    <source>
        <dbReference type="EMBL" id="MDF1585467.1"/>
    </source>
</evidence>
<dbReference type="Proteomes" id="UP001301140">
    <property type="component" value="Unassembled WGS sequence"/>
</dbReference>
<reference evidence="3 4" key="1">
    <citation type="submission" date="2023-03" db="EMBL/GenBank/DDBJ databases">
        <title>YIM 152171 draft genome.</title>
        <authorList>
            <person name="Yang Z."/>
        </authorList>
    </citation>
    <scope>NUCLEOTIDE SEQUENCE [LARGE SCALE GENOMIC DNA]</scope>
    <source>
        <strain evidence="3 4">YIM 152171</strain>
    </source>
</reference>
<protein>
    <submittedName>
        <fullName evidence="3">Uncharacterized protein</fullName>
    </submittedName>
</protein>
<dbReference type="EMBL" id="JARGEQ010000024">
    <property type="protein sequence ID" value="MDF1585467.1"/>
    <property type="molecule type" value="Genomic_DNA"/>
</dbReference>
<name>A0AAP3V274_9PROT</name>
<comment type="caution">
    <text evidence="3">The sequence shown here is derived from an EMBL/GenBank/DDBJ whole genome shotgun (WGS) entry which is preliminary data.</text>
</comment>
<gene>
    <name evidence="3" type="ORF">PZ740_03595</name>
</gene>
<evidence type="ECO:0000256" key="1">
    <source>
        <dbReference type="SAM" id="MobiDB-lite"/>
    </source>
</evidence>
<organism evidence="3 4">
    <name type="scientific">Marinimicrococcus flavescens</name>
    <dbReference type="NCBI Taxonomy" id="3031815"/>
    <lineage>
        <taxon>Bacteria</taxon>
        <taxon>Pseudomonadati</taxon>
        <taxon>Pseudomonadota</taxon>
        <taxon>Alphaproteobacteria</taxon>
        <taxon>Geminicoccales</taxon>
        <taxon>Geminicoccaceae</taxon>
        <taxon>Marinimicrococcus</taxon>
    </lineage>
</organism>
<sequence length="205" mass="22188">MRRCLCASFLAAALLALPTGAALGQAVTPDWPCVQRLVPELALGQVWSGPPASGHGWQTDPETASLALELARRKMPLDAAGEAIASFAAGVPADQRAARLADLAKGVLELINGARADMIRGIRRYAQRQQALATRIAEESHGLKGLPPGRGSEVPPELAERKEQRDWDLRVYEDRQALLRQLCEEPVLLEQRAFALGRMMAANLP</sequence>
<feature type="signal peptide" evidence="2">
    <location>
        <begin position="1"/>
        <end position="21"/>
    </location>
</feature>
<dbReference type="AlphaFoldDB" id="A0AAP3V274"/>
<feature type="region of interest" description="Disordered" evidence="1">
    <location>
        <begin position="138"/>
        <end position="161"/>
    </location>
</feature>
<dbReference type="RefSeq" id="WP_327787885.1">
    <property type="nucleotide sequence ID" value="NZ_JARGEQ010000024.1"/>
</dbReference>
<evidence type="ECO:0000256" key="2">
    <source>
        <dbReference type="SAM" id="SignalP"/>
    </source>
</evidence>
<keyword evidence="2" id="KW-0732">Signal</keyword>
<evidence type="ECO:0000313" key="4">
    <source>
        <dbReference type="Proteomes" id="UP001301140"/>
    </source>
</evidence>
<accession>A0AAP3V274</accession>
<feature type="chain" id="PRO_5042817006" evidence="2">
    <location>
        <begin position="22"/>
        <end position="205"/>
    </location>
</feature>
<keyword evidence="4" id="KW-1185">Reference proteome</keyword>
<proteinExistence type="predicted"/>